<evidence type="ECO:0000256" key="1">
    <source>
        <dbReference type="ARBA" id="ARBA00022801"/>
    </source>
</evidence>
<dbReference type="Pfam" id="PF01734">
    <property type="entry name" value="Patatin"/>
    <property type="match status" value="1"/>
</dbReference>
<accession>A0A1I6YS95</accession>
<dbReference type="InterPro" id="IPR002641">
    <property type="entry name" value="PNPLA_dom"/>
</dbReference>
<feature type="short sequence motif" description="DGA/G" evidence="4">
    <location>
        <begin position="208"/>
        <end position="210"/>
    </location>
</feature>
<keyword evidence="2 4" id="KW-0442">Lipid degradation</keyword>
<feature type="chain" id="PRO_5014938745" evidence="5">
    <location>
        <begin position="22"/>
        <end position="760"/>
    </location>
</feature>
<dbReference type="PANTHER" id="PTHR14226:SF29">
    <property type="entry name" value="NEUROPATHY TARGET ESTERASE SWS"/>
    <property type="match status" value="1"/>
</dbReference>
<dbReference type="OrthoDB" id="9770965at2"/>
<dbReference type="GO" id="GO:0016787">
    <property type="term" value="F:hydrolase activity"/>
    <property type="evidence" value="ECO:0007669"/>
    <property type="project" value="UniProtKB-UniRule"/>
</dbReference>
<dbReference type="SUPFAM" id="SSF52151">
    <property type="entry name" value="FabD/lysophospholipase-like"/>
    <property type="match status" value="1"/>
</dbReference>
<evidence type="ECO:0000313" key="7">
    <source>
        <dbReference type="EMBL" id="SFT53283.1"/>
    </source>
</evidence>
<dbReference type="PANTHER" id="PTHR14226">
    <property type="entry name" value="NEUROPATHY TARGET ESTERASE/SWISS CHEESE D.MELANOGASTER"/>
    <property type="match status" value="1"/>
</dbReference>
<organism evidence="7 8">
    <name type="scientific">Lishizhenia tianjinensis</name>
    <dbReference type="NCBI Taxonomy" id="477690"/>
    <lineage>
        <taxon>Bacteria</taxon>
        <taxon>Pseudomonadati</taxon>
        <taxon>Bacteroidota</taxon>
        <taxon>Flavobacteriia</taxon>
        <taxon>Flavobacteriales</taxon>
        <taxon>Crocinitomicaceae</taxon>
        <taxon>Lishizhenia</taxon>
    </lineage>
</organism>
<evidence type="ECO:0000259" key="6">
    <source>
        <dbReference type="PROSITE" id="PS51635"/>
    </source>
</evidence>
<dbReference type="AlphaFoldDB" id="A0A1I6YS95"/>
<dbReference type="EMBL" id="FPAS01000001">
    <property type="protein sequence ID" value="SFT53283.1"/>
    <property type="molecule type" value="Genomic_DNA"/>
</dbReference>
<keyword evidence="3 4" id="KW-0443">Lipid metabolism</keyword>
<feature type="active site" description="Proton acceptor" evidence="4">
    <location>
        <position position="208"/>
    </location>
</feature>
<gene>
    <name evidence="7" type="ORF">SAMN05216474_1129</name>
</gene>
<evidence type="ECO:0000256" key="4">
    <source>
        <dbReference type="PROSITE-ProRule" id="PRU01161"/>
    </source>
</evidence>
<evidence type="ECO:0000256" key="3">
    <source>
        <dbReference type="ARBA" id="ARBA00023098"/>
    </source>
</evidence>
<name>A0A1I6YS95_9FLAO</name>
<feature type="short sequence motif" description="GXSXG" evidence="4">
    <location>
        <begin position="57"/>
        <end position="61"/>
    </location>
</feature>
<feature type="domain" description="PNPLA" evidence="6">
    <location>
        <begin position="26"/>
        <end position="221"/>
    </location>
</feature>
<feature type="short sequence motif" description="GXGXXG" evidence="4">
    <location>
        <begin position="30"/>
        <end position="35"/>
    </location>
</feature>
<evidence type="ECO:0000313" key="8">
    <source>
        <dbReference type="Proteomes" id="UP000236454"/>
    </source>
</evidence>
<dbReference type="CDD" id="cd07205">
    <property type="entry name" value="Pat_PNPLA6_PNPLA7_NTE1_like"/>
    <property type="match status" value="1"/>
</dbReference>
<feature type="active site" description="Nucleophile" evidence="4">
    <location>
        <position position="59"/>
    </location>
</feature>
<keyword evidence="8" id="KW-1185">Reference proteome</keyword>
<dbReference type="PROSITE" id="PS51635">
    <property type="entry name" value="PNPLA"/>
    <property type="match status" value="1"/>
</dbReference>
<sequence length="760" mass="85867">MRHLIVFLLICCGLLSQQANAQRVGVVLSGGGATGLAHIGVLEALEEANIPIDFITGTSAGAFIGAMYASGYSPKQIKALVLSEEFQTMTRGELTPETSFLLRNDEQDASMFSFRLDTDSLLRNPLPTNFVTPALMDYRMLEILGLNSANHSQNFDSLFIPFRCVASDIANKKSVVFKTGNLNEAVRASMTYPFYINPITIDSVLYFDGGLYNNFPADVLYEEFDVDYIIGSNVSYNAAPPTEDDIVSQITNMLVTPTIFDLPCSQGILLEPQTGTNTFEFENVKQAIDAGYKETVAKLDSIREHIFRITTETELRNKRQTYFSQQTPLNIEKVVALDKNGDTLDFVIQSIKGPNSKRNLDQDLLKKRYFRAYSSPQISFLYPTLKKVSDSTHALFLYVKKEKNLKFDVGGHLSSRAVNTGYLAASFAGLRKTGINVQASTYFGKFYGSGKLKGTFDIPASYPFRFSAYYVRNRWDYFINFATFFEEVKPSFLVQNEDYYGATFSFPLGNKRTLEFDFRDFSLEDNYYQTDDFLSSDTADVTFFDGQSAALIFNTNTLNRKQWASEGYQLYVKARFVSGKERSVSGSTSPIDYDFRKKHTWLNVEVKGSYFPVRTQQFKFGFTGQGVFNTQALFANYTASILSAPSFSPLPDAKTYFFEDYRAAQYLGGGMNFIWSLNNALDLRIDPYIFQPIKKIERSNEGNFYYASWGEPKIMAAGSIIYNSPIGPVRFTTNYFPVQEKPWSVQLSFGYVLFNDRAIR</sequence>
<protein>
    <submittedName>
        <fullName evidence="7">NTE family protein</fullName>
    </submittedName>
</protein>
<reference evidence="7 8" key="1">
    <citation type="submission" date="2016-10" db="EMBL/GenBank/DDBJ databases">
        <authorList>
            <person name="de Groot N.N."/>
        </authorList>
    </citation>
    <scope>NUCLEOTIDE SEQUENCE [LARGE SCALE GENOMIC DNA]</scope>
    <source>
        <strain evidence="7 8">CGMCC 1.7005</strain>
    </source>
</reference>
<keyword evidence="1 4" id="KW-0378">Hydrolase</keyword>
<proteinExistence type="predicted"/>
<evidence type="ECO:0000256" key="2">
    <source>
        <dbReference type="ARBA" id="ARBA00022963"/>
    </source>
</evidence>
<dbReference type="RefSeq" id="WP_090247334.1">
    <property type="nucleotide sequence ID" value="NZ_FPAS01000001.1"/>
</dbReference>
<dbReference type="InterPro" id="IPR050301">
    <property type="entry name" value="NTE"/>
</dbReference>
<dbReference type="Proteomes" id="UP000236454">
    <property type="component" value="Unassembled WGS sequence"/>
</dbReference>
<dbReference type="Gene3D" id="3.40.1090.10">
    <property type="entry name" value="Cytosolic phospholipase A2 catalytic domain"/>
    <property type="match status" value="2"/>
</dbReference>
<evidence type="ECO:0000256" key="5">
    <source>
        <dbReference type="SAM" id="SignalP"/>
    </source>
</evidence>
<dbReference type="InterPro" id="IPR016035">
    <property type="entry name" value="Acyl_Trfase/lysoPLipase"/>
</dbReference>
<dbReference type="STRING" id="477690.SAMN05216474_1129"/>
<feature type="signal peptide" evidence="5">
    <location>
        <begin position="1"/>
        <end position="21"/>
    </location>
</feature>
<keyword evidence="5" id="KW-0732">Signal</keyword>
<dbReference type="GO" id="GO:0016042">
    <property type="term" value="P:lipid catabolic process"/>
    <property type="evidence" value="ECO:0007669"/>
    <property type="project" value="UniProtKB-UniRule"/>
</dbReference>